<evidence type="ECO:0000256" key="7">
    <source>
        <dbReference type="ARBA" id="ARBA00023027"/>
    </source>
</evidence>
<dbReference type="PANTHER" id="PTHR20275:SF0">
    <property type="entry name" value="NAD KINASE"/>
    <property type="match status" value="1"/>
</dbReference>
<proteinExistence type="inferred from homology"/>
<protein>
    <recommendedName>
        <fullName evidence="9">NAD(+) kinase</fullName>
    </recommendedName>
</protein>
<dbReference type="InterPro" id="IPR017437">
    <property type="entry name" value="ATP-NAD_kinase_PpnK-typ_C"/>
</dbReference>
<dbReference type="EMBL" id="HBFP01002361">
    <property type="protein sequence ID" value="CAD8817312.1"/>
    <property type="molecule type" value="Transcribed_RNA"/>
</dbReference>
<keyword evidence="5" id="KW-0067">ATP-binding</keyword>
<keyword evidence="3" id="KW-0547">Nucleotide-binding</keyword>
<dbReference type="Gene3D" id="2.60.200.30">
    <property type="entry name" value="Probable inorganic polyphosphate/atp-NAD kinase, domain 2"/>
    <property type="match status" value="1"/>
</dbReference>
<evidence type="ECO:0000256" key="3">
    <source>
        <dbReference type="ARBA" id="ARBA00022741"/>
    </source>
</evidence>
<evidence type="ECO:0008006" key="9">
    <source>
        <dbReference type="Google" id="ProtNLM"/>
    </source>
</evidence>
<evidence type="ECO:0000313" key="8">
    <source>
        <dbReference type="EMBL" id="CAD8817312.1"/>
    </source>
</evidence>
<comment type="similarity">
    <text evidence="1">Belongs to the NAD kinase family.</text>
</comment>
<evidence type="ECO:0000256" key="1">
    <source>
        <dbReference type="ARBA" id="ARBA00010995"/>
    </source>
</evidence>
<name>A0A7S1EQG3_9RHOD</name>
<gene>
    <name evidence="8" type="ORF">TOLI1172_LOCUS1701</name>
</gene>
<keyword evidence="6" id="KW-0521">NADP</keyword>
<dbReference type="Pfam" id="PF20143">
    <property type="entry name" value="NAD_kinase_C"/>
    <property type="match status" value="1"/>
</dbReference>
<dbReference type="FunFam" id="2.60.200.30:FF:000009">
    <property type="entry name" value="Poly(P)/ATP NAD kinase"/>
    <property type="match status" value="1"/>
</dbReference>
<dbReference type="HAMAP" id="MF_00361">
    <property type="entry name" value="NAD_kinase"/>
    <property type="match status" value="1"/>
</dbReference>
<accession>A0A7S1EQG3</accession>
<evidence type="ECO:0000256" key="2">
    <source>
        <dbReference type="ARBA" id="ARBA00022679"/>
    </source>
</evidence>
<dbReference type="PANTHER" id="PTHR20275">
    <property type="entry name" value="NAD KINASE"/>
    <property type="match status" value="1"/>
</dbReference>
<dbReference type="InterPro" id="IPR017438">
    <property type="entry name" value="ATP-NAD_kinase_N"/>
</dbReference>
<keyword evidence="4" id="KW-0418">Kinase</keyword>
<evidence type="ECO:0000256" key="5">
    <source>
        <dbReference type="ARBA" id="ARBA00022840"/>
    </source>
</evidence>
<dbReference type="SUPFAM" id="SSF111331">
    <property type="entry name" value="NAD kinase/diacylglycerol kinase-like"/>
    <property type="match status" value="1"/>
</dbReference>
<dbReference type="Gene3D" id="3.40.50.10330">
    <property type="entry name" value="Probable inorganic polyphosphate/atp-NAD kinase, domain 1"/>
    <property type="match status" value="1"/>
</dbReference>
<dbReference type="InterPro" id="IPR016064">
    <property type="entry name" value="NAD/diacylglycerol_kinase_sf"/>
</dbReference>
<sequence length="395" mass="43830">MISRGFECLKYGLNAFHSYQNLSRIRVFCSVNVYKCQFSSNSGFDKQSSNTFLIQYGSRVLAQVEKSTSLQESNLKWMRIPSTVLLMRSNASEIAIEKAPSVVHFLLDELHLRVLTDYDTVADCSKAHVKSSALEVFGSHNRESVDLVICLGGDGLLLHICSDLFGRSVPPVVAFNLGSLGFMNPFEFSQIRPVLRRILRTDILHSATVRQRFSLSISRRDLGADGNGIYRAEQHEVLNDVVLERGLDPGLSNLEAYCDDVLLTRVQADGLVVATPTGSTAYSLSANGSIVHPSVSAILMTPICPHTLSFRPIILPDTCCLTIRPSDTARRGASLRVDGRAVGRLAKNESLLVRKSSWPVVCFAKTSCSEDWYASVRKCLHWNEMMMEMPFEVDS</sequence>
<dbReference type="GO" id="GO:0006741">
    <property type="term" value="P:NADP+ biosynthetic process"/>
    <property type="evidence" value="ECO:0007669"/>
    <property type="project" value="InterPro"/>
</dbReference>
<reference evidence="8" key="1">
    <citation type="submission" date="2021-01" db="EMBL/GenBank/DDBJ databases">
        <authorList>
            <person name="Corre E."/>
            <person name="Pelletier E."/>
            <person name="Niang G."/>
            <person name="Scheremetjew M."/>
            <person name="Finn R."/>
            <person name="Kale V."/>
            <person name="Holt S."/>
            <person name="Cochrane G."/>
            <person name="Meng A."/>
            <person name="Brown T."/>
            <person name="Cohen L."/>
        </authorList>
    </citation>
    <scope>NUCLEOTIDE SEQUENCE</scope>
    <source>
        <strain evidence="8">CCMP3278</strain>
    </source>
</reference>
<evidence type="ECO:0000256" key="6">
    <source>
        <dbReference type="ARBA" id="ARBA00022857"/>
    </source>
</evidence>
<dbReference type="Pfam" id="PF01513">
    <property type="entry name" value="NAD_kinase"/>
    <property type="match status" value="1"/>
</dbReference>
<dbReference type="GO" id="GO:0005524">
    <property type="term" value="F:ATP binding"/>
    <property type="evidence" value="ECO:0007669"/>
    <property type="project" value="UniProtKB-KW"/>
</dbReference>
<dbReference type="GO" id="GO:0019674">
    <property type="term" value="P:NAD+ metabolic process"/>
    <property type="evidence" value="ECO:0007669"/>
    <property type="project" value="InterPro"/>
</dbReference>
<dbReference type="AlphaFoldDB" id="A0A7S1EQG3"/>
<keyword evidence="7" id="KW-0520">NAD</keyword>
<evidence type="ECO:0000256" key="4">
    <source>
        <dbReference type="ARBA" id="ARBA00022777"/>
    </source>
</evidence>
<dbReference type="GO" id="GO:0003951">
    <property type="term" value="F:NAD+ kinase activity"/>
    <property type="evidence" value="ECO:0007669"/>
    <property type="project" value="InterPro"/>
</dbReference>
<dbReference type="InterPro" id="IPR002504">
    <property type="entry name" value="NADK"/>
</dbReference>
<organism evidence="8">
    <name type="scientific">Timspurckia oligopyrenoides</name>
    <dbReference type="NCBI Taxonomy" id="708627"/>
    <lineage>
        <taxon>Eukaryota</taxon>
        <taxon>Rhodophyta</taxon>
        <taxon>Bangiophyceae</taxon>
        <taxon>Porphyridiales</taxon>
        <taxon>Porphyridiaceae</taxon>
        <taxon>Timspurckia</taxon>
    </lineage>
</organism>
<keyword evidence="2" id="KW-0808">Transferase</keyword>